<protein>
    <recommendedName>
        <fullName evidence="7">FAD dependent oxidoreductase domain-containing protein</fullName>
    </recommendedName>
</protein>
<dbReference type="Gene3D" id="3.40.50.720">
    <property type="entry name" value="NAD(P)-binding Rossmann-like Domain"/>
    <property type="match status" value="1"/>
</dbReference>
<dbReference type="InterPro" id="IPR006076">
    <property type="entry name" value="FAD-dep_OxRdtase"/>
</dbReference>
<evidence type="ECO:0000313" key="8">
    <source>
        <dbReference type="EMBL" id="EAT81307.2"/>
    </source>
</evidence>
<dbReference type="GO" id="GO:0005737">
    <property type="term" value="C:cytoplasm"/>
    <property type="evidence" value="ECO:0000318"/>
    <property type="project" value="GO_Central"/>
</dbReference>
<dbReference type="VEuPathDB" id="FungiDB:JI435_115990"/>
<dbReference type="InterPro" id="IPR023209">
    <property type="entry name" value="DAO"/>
</dbReference>
<evidence type="ECO:0000256" key="1">
    <source>
        <dbReference type="ARBA" id="ARBA00001974"/>
    </source>
</evidence>
<feature type="binding site" evidence="6">
    <location>
        <position position="208"/>
    </location>
    <ligand>
        <name>FAD</name>
        <dbReference type="ChEBI" id="CHEBI:57692"/>
    </ligand>
</feature>
<feature type="binding site" evidence="6">
    <location>
        <position position="377"/>
    </location>
    <ligand>
        <name>D-dopa</name>
        <dbReference type="ChEBI" id="CHEBI:149689"/>
    </ligand>
</feature>
<dbReference type="Gene3D" id="3.30.9.10">
    <property type="entry name" value="D-Amino Acid Oxidase, subunit A, domain 2"/>
    <property type="match status" value="1"/>
</dbReference>
<accession>Q0U9G5</accession>
<dbReference type="RefSeq" id="XP_001801839.1">
    <property type="nucleotide sequence ID" value="XM_001801787.1"/>
</dbReference>
<dbReference type="InParanoid" id="Q0U9G5"/>
<dbReference type="KEGG" id="pno:SNOG_11599"/>
<organism evidence="8 9">
    <name type="scientific">Phaeosphaeria nodorum (strain SN15 / ATCC MYA-4574 / FGSC 10173)</name>
    <name type="common">Glume blotch fungus</name>
    <name type="synonym">Parastagonospora nodorum</name>
    <dbReference type="NCBI Taxonomy" id="321614"/>
    <lineage>
        <taxon>Eukaryota</taxon>
        <taxon>Fungi</taxon>
        <taxon>Dikarya</taxon>
        <taxon>Ascomycota</taxon>
        <taxon>Pezizomycotina</taxon>
        <taxon>Dothideomycetes</taxon>
        <taxon>Pleosporomycetidae</taxon>
        <taxon>Pleosporales</taxon>
        <taxon>Pleosporineae</taxon>
        <taxon>Phaeosphaeriaceae</taxon>
        <taxon>Parastagonospora</taxon>
    </lineage>
</organism>
<dbReference type="GeneID" id="5978747"/>
<dbReference type="Proteomes" id="UP000001055">
    <property type="component" value="Unassembled WGS sequence"/>
</dbReference>
<proteinExistence type="inferred from homology"/>
<dbReference type="HOGENOM" id="CLU_034311_1_0_1"/>
<feature type="domain" description="FAD dependent oxidoreductase" evidence="7">
    <location>
        <begin position="9"/>
        <end position="384"/>
    </location>
</feature>
<keyword evidence="5" id="KW-0560">Oxidoreductase</keyword>
<dbReference type="STRING" id="321614.Q0U9G5"/>
<evidence type="ECO:0000256" key="6">
    <source>
        <dbReference type="PIRSR" id="PIRSR000189-1"/>
    </source>
</evidence>
<dbReference type="PANTHER" id="PTHR11530">
    <property type="entry name" value="D-AMINO ACID OXIDASE"/>
    <property type="match status" value="1"/>
</dbReference>
<dbReference type="SUPFAM" id="SSF51971">
    <property type="entry name" value="Nucleotide-binding domain"/>
    <property type="match status" value="1"/>
</dbReference>
<dbReference type="PANTHER" id="PTHR11530:SF16">
    <property type="entry name" value="D-AMINO ACID OXIDASE (AFU_ORTHOLOGUE AFUA_5G11290)"/>
    <property type="match status" value="1"/>
</dbReference>
<name>Q0U9G5_PHANO</name>
<evidence type="ECO:0000256" key="5">
    <source>
        <dbReference type="ARBA" id="ARBA00023002"/>
    </source>
</evidence>
<evidence type="ECO:0000256" key="3">
    <source>
        <dbReference type="ARBA" id="ARBA00022630"/>
    </source>
</evidence>
<dbReference type="AlphaFoldDB" id="Q0U9G5"/>
<feature type="binding site" evidence="6">
    <location>
        <position position="349"/>
    </location>
    <ligand>
        <name>D-dopa</name>
        <dbReference type="ChEBI" id="CHEBI:149689"/>
    </ligand>
</feature>
<evidence type="ECO:0000259" key="7">
    <source>
        <dbReference type="Pfam" id="PF01266"/>
    </source>
</evidence>
<keyword evidence="3" id="KW-0285">Flavoprotein</keyword>
<comment type="cofactor">
    <cofactor evidence="1 6">
        <name>FAD</name>
        <dbReference type="ChEBI" id="CHEBI:57692"/>
    </cofactor>
</comment>
<keyword evidence="4 6" id="KW-0274">FAD</keyword>
<dbReference type="GO" id="GO:0003884">
    <property type="term" value="F:D-amino-acid oxidase activity"/>
    <property type="evidence" value="ECO:0000318"/>
    <property type="project" value="GO_Central"/>
</dbReference>
<feature type="binding site" evidence="6">
    <location>
        <begin position="50"/>
        <end position="51"/>
    </location>
    <ligand>
        <name>FAD</name>
        <dbReference type="ChEBI" id="CHEBI:57692"/>
    </ligand>
</feature>
<sequence length="384" mass="42386">MSSQNPHNITVLGAGVVGLTSAIVLAYTYPSATITIVAKHLPGDRSIEYTSPWAGANWSSMANDNGPLEKYDEVTFKKFGKLIDGESVYGCKAVRPGEGNDVGLGRMGMWGIFDTPISEAGILSAGTGKVWYDQLVGGLRQLSKGELPHDAVFGIEFPTSFRINTAVYLQWLQTQALAKSIKFIRRHYPSISSLLSDLPSTSLLINATGLGSLKLSDVRDTNLYPTRGQTLLVAEPKAPIERMYEYERKYGAHVFRALSTRLPLMIDTDESVIGRYVRSPKRIDPTTAYVFPRPLGGGVILGGSRQENNWSDEWDEELGKDIMKRCCELCPELGKPEDLQVISRNIGLRPSRKGGPRIEVEKGRWDIPVVHCYGHSGFGYQSSW</sequence>
<dbReference type="eggNOG" id="KOG3923">
    <property type="taxonomic scope" value="Eukaryota"/>
</dbReference>
<dbReference type="PIRSF" id="PIRSF000189">
    <property type="entry name" value="D-aa_oxidase"/>
    <property type="match status" value="1"/>
</dbReference>
<gene>
    <name evidence="8" type="ORF">SNOG_11599</name>
</gene>
<comment type="similarity">
    <text evidence="2">Belongs to the DAMOX/DASOX family.</text>
</comment>
<evidence type="ECO:0000313" key="9">
    <source>
        <dbReference type="Proteomes" id="UP000001055"/>
    </source>
</evidence>
<reference evidence="9" key="1">
    <citation type="journal article" date="2007" name="Plant Cell">
        <title>Dothideomycete-plant interactions illuminated by genome sequencing and EST analysis of the wheat pathogen Stagonospora nodorum.</title>
        <authorList>
            <person name="Hane J.K."/>
            <person name="Lowe R.G."/>
            <person name="Solomon P.S."/>
            <person name="Tan K.C."/>
            <person name="Schoch C.L."/>
            <person name="Spatafora J.W."/>
            <person name="Crous P.W."/>
            <person name="Kodira C."/>
            <person name="Birren B.W."/>
            <person name="Galagan J.E."/>
            <person name="Torriani S.F."/>
            <person name="McDonald B.A."/>
            <person name="Oliver R.P."/>
        </authorList>
    </citation>
    <scope>NUCLEOTIDE SEQUENCE [LARGE SCALE GENOMIC DNA]</scope>
    <source>
        <strain evidence="9">SN15 / ATCC MYA-4574 / FGSC 10173</strain>
    </source>
</reference>
<dbReference type="GO" id="GO:0019478">
    <property type="term" value="P:D-amino acid catabolic process"/>
    <property type="evidence" value="ECO:0000318"/>
    <property type="project" value="GO_Central"/>
</dbReference>
<dbReference type="GO" id="GO:0071949">
    <property type="term" value="F:FAD binding"/>
    <property type="evidence" value="ECO:0007669"/>
    <property type="project" value="InterPro"/>
</dbReference>
<dbReference type="Pfam" id="PF01266">
    <property type="entry name" value="DAO"/>
    <property type="match status" value="1"/>
</dbReference>
<evidence type="ECO:0000256" key="2">
    <source>
        <dbReference type="ARBA" id="ARBA00006730"/>
    </source>
</evidence>
<evidence type="ECO:0000256" key="4">
    <source>
        <dbReference type="ARBA" id="ARBA00022827"/>
    </source>
</evidence>
<dbReference type="SUPFAM" id="SSF54373">
    <property type="entry name" value="FAD-linked reductases, C-terminal domain"/>
    <property type="match status" value="1"/>
</dbReference>
<dbReference type="EMBL" id="CH445343">
    <property type="protein sequence ID" value="EAT81307.2"/>
    <property type="molecule type" value="Genomic_DNA"/>
</dbReference>